<dbReference type="PhylomeDB" id="T1JK69"/>
<name>T1JK69_STRMM</name>
<dbReference type="EnsemblMetazoa" id="SMAR014249-RA">
    <property type="protein sequence ID" value="SMAR014249-PA"/>
    <property type="gene ID" value="SMAR014249"/>
</dbReference>
<dbReference type="EMBL" id="JH432105">
    <property type="status" value="NOT_ANNOTATED_CDS"/>
    <property type="molecule type" value="Genomic_DNA"/>
</dbReference>
<feature type="transmembrane region" description="Helical" evidence="1">
    <location>
        <begin position="128"/>
        <end position="146"/>
    </location>
</feature>
<feature type="transmembrane region" description="Helical" evidence="1">
    <location>
        <begin position="363"/>
        <end position="379"/>
    </location>
</feature>
<dbReference type="Proteomes" id="UP000014500">
    <property type="component" value="Unassembled WGS sequence"/>
</dbReference>
<dbReference type="AlphaFoldDB" id="T1JK69"/>
<dbReference type="HOGENOM" id="CLU_726317_0_0_1"/>
<keyword evidence="1" id="KW-0472">Membrane</keyword>
<reference evidence="3" key="1">
    <citation type="submission" date="2011-05" db="EMBL/GenBank/DDBJ databases">
        <authorList>
            <person name="Richards S.R."/>
            <person name="Qu J."/>
            <person name="Jiang H."/>
            <person name="Jhangiani S.N."/>
            <person name="Agravi P."/>
            <person name="Goodspeed R."/>
            <person name="Gross S."/>
            <person name="Mandapat C."/>
            <person name="Jackson L."/>
            <person name="Mathew T."/>
            <person name="Pu L."/>
            <person name="Thornton R."/>
            <person name="Saada N."/>
            <person name="Wilczek-Boney K.B."/>
            <person name="Lee S."/>
            <person name="Kovar C."/>
            <person name="Wu Y."/>
            <person name="Scherer S.E."/>
            <person name="Worley K.C."/>
            <person name="Muzny D.M."/>
            <person name="Gibbs R."/>
        </authorList>
    </citation>
    <scope>NUCLEOTIDE SEQUENCE</scope>
    <source>
        <strain evidence="3">Brora</strain>
    </source>
</reference>
<keyword evidence="1" id="KW-0812">Transmembrane</keyword>
<proteinExistence type="predicted"/>
<evidence type="ECO:0008006" key="4">
    <source>
        <dbReference type="Google" id="ProtNLM"/>
    </source>
</evidence>
<evidence type="ECO:0000313" key="3">
    <source>
        <dbReference type="Proteomes" id="UP000014500"/>
    </source>
</evidence>
<protein>
    <recommendedName>
        <fullName evidence="4">Gustatory receptor</fullName>
    </recommendedName>
</protein>
<feature type="transmembrane region" description="Helical" evidence="1">
    <location>
        <begin position="258"/>
        <end position="280"/>
    </location>
</feature>
<sequence length="380" mass="44479">MQDTFSKNYAVKANKNFKYVFLLFGLSISPPQGRYYNWLLLIAFLLCFSCQLIGFIHIVVTVTVHFLNNKLNTEGVLILLSYILTIFPALLTYIYFYCRRFAISSVLQKLSDLPSSKTFTKNQWRKQMIQIILFTLLHLILTIVQLKKFINNQPFLEWFCAIRLMSEKNCKDPSTLTKFEIHFITENLFYNFFSHLFLSTIFCFFSHVCTLVVLHFQQMDDKINRIINAKRFISSDRLSKFERDFFVGEKMTNEVSRIFSSILLIWWSNLLVRVCLRLRISLKAASGIFGGFIELFIEILRLYTLYKKASDINKKANLVSESFASLKLMDGVNFRNNHFYFHLLSIQVGISVSDLFLINSQTILTVMANIFTFAIILFQT</sequence>
<evidence type="ECO:0000313" key="2">
    <source>
        <dbReference type="EnsemblMetazoa" id="SMAR014249-PA"/>
    </source>
</evidence>
<feature type="transmembrane region" description="Helical" evidence="1">
    <location>
        <begin position="192"/>
        <end position="216"/>
    </location>
</feature>
<keyword evidence="3" id="KW-1185">Reference proteome</keyword>
<feature type="transmembrane region" description="Helical" evidence="1">
    <location>
        <begin position="286"/>
        <end position="306"/>
    </location>
</feature>
<keyword evidence="1" id="KW-1133">Transmembrane helix</keyword>
<feature type="transmembrane region" description="Helical" evidence="1">
    <location>
        <begin position="76"/>
        <end position="98"/>
    </location>
</feature>
<organism evidence="2 3">
    <name type="scientific">Strigamia maritima</name>
    <name type="common">European centipede</name>
    <name type="synonym">Geophilus maritimus</name>
    <dbReference type="NCBI Taxonomy" id="126957"/>
    <lineage>
        <taxon>Eukaryota</taxon>
        <taxon>Metazoa</taxon>
        <taxon>Ecdysozoa</taxon>
        <taxon>Arthropoda</taxon>
        <taxon>Myriapoda</taxon>
        <taxon>Chilopoda</taxon>
        <taxon>Pleurostigmophora</taxon>
        <taxon>Geophilomorpha</taxon>
        <taxon>Linotaeniidae</taxon>
        <taxon>Strigamia</taxon>
    </lineage>
</organism>
<feature type="transmembrane region" description="Helical" evidence="1">
    <location>
        <begin position="38"/>
        <end position="64"/>
    </location>
</feature>
<reference evidence="2" key="2">
    <citation type="submission" date="2015-02" db="UniProtKB">
        <authorList>
            <consortium name="EnsemblMetazoa"/>
        </authorList>
    </citation>
    <scope>IDENTIFICATION</scope>
</reference>
<evidence type="ECO:0000256" key="1">
    <source>
        <dbReference type="SAM" id="Phobius"/>
    </source>
</evidence>
<accession>T1JK69</accession>